<gene>
    <name evidence="5" type="ORF">Clacol_003587</name>
</gene>
<reference evidence="5" key="1">
    <citation type="submission" date="2021-10" db="EMBL/GenBank/DDBJ databases">
        <title>De novo Genome Assembly of Clathrus columnatus (Basidiomycota, Fungi) Using Illumina and Nanopore Sequence Data.</title>
        <authorList>
            <person name="Ogiso-Tanaka E."/>
            <person name="Itagaki H."/>
            <person name="Hosoya T."/>
            <person name="Hosaka K."/>
        </authorList>
    </citation>
    <scope>NUCLEOTIDE SEQUENCE</scope>
    <source>
        <strain evidence="5">MO-923</strain>
    </source>
</reference>
<dbReference type="SUPFAM" id="SSF55895">
    <property type="entry name" value="Ribonuclease Rh-like"/>
    <property type="match status" value="1"/>
</dbReference>
<dbReference type="PROSITE" id="PS00530">
    <property type="entry name" value="RNASE_T2_1"/>
    <property type="match status" value="1"/>
</dbReference>
<evidence type="ECO:0000313" key="6">
    <source>
        <dbReference type="Proteomes" id="UP001050691"/>
    </source>
</evidence>
<name>A0AAV5A8T1_9AGAM</name>
<evidence type="ECO:0000256" key="1">
    <source>
        <dbReference type="ARBA" id="ARBA00007469"/>
    </source>
</evidence>
<dbReference type="GO" id="GO:0003723">
    <property type="term" value="F:RNA binding"/>
    <property type="evidence" value="ECO:0007669"/>
    <property type="project" value="InterPro"/>
</dbReference>
<evidence type="ECO:0000256" key="2">
    <source>
        <dbReference type="ARBA" id="ARBA00012571"/>
    </source>
</evidence>
<comment type="caution">
    <text evidence="5">The sequence shown here is derived from an EMBL/GenBank/DDBJ whole genome shotgun (WGS) entry which is preliminary data.</text>
</comment>
<evidence type="ECO:0000256" key="4">
    <source>
        <dbReference type="SAM" id="MobiDB-lite"/>
    </source>
</evidence>
<dbReference type="GO" id="GO:0033897">
    <property type="term" value="F:ribonuclease T2 activity"/>
    <property type="evidence" value="ECO:0007669"/>
    <property type="project" value="UniProtKB-EC"/>
</dbReference>
<sequence>MKVNEFVLPAISLLKLATNNNFSLTSLSGGVDFSDPKVESILLSDNNGGSGGSPGSGDEPLVPSVHHGRELRFHYKSHSHQRKSTADQCPQPPILSCSPEADSTDSCCVVNPGGVLVHTQFWDLDEGLPDFWGIHGLWPDKCNGQFYENCDHSREYSGQEIVSAMQRAGAQSTLDYMTEHWVAYGDATTSFWVHEWKTHGTCVSTLEPHCFENYEKGDEVPYYFETVVALFKQFDVHGALAAANILPSSSQQYRLVDMQKAVQDATGYVPDFPIAIGSIPAQSFHPSKQLPKKWNQISSQDSRATRGRA</sequence>
<organism evidence="5 6">
    <name type="scientific">Clathrus columnatus</name>
    <dbReference type="NCBI Taxonomy" id="1419009"/>
    <lineage>
        <taxon>Eukaryota</taxon>
        <taxon>Fungi</taxon>
        <taxon>Dikarya</taxon>
        <taxon>Basidiomycota</taxon>
        <taxon>Agaricomycotina</taxon>
        <taxon>Agaricomycetes</taxon>
        <taxon>Phallomycetidae</taxon>
        <taxon>Phallales</taxon>
        <taxon>Clathraceae</taxon>
        <taxon>Clathrus</taxon>
    </lineage>
</organism>
<dbReference type="InterPro" id="IPR036430">
    <property type="entry name" value="RNase_T2-like_sf"/>
</dbReference>
<dbReference type="EC" id="4.6.1.19" evidence="2"/>
<dbReference type="Pfam" id="PF00445">
    <property type="entry name" value="Ribonuclease_T2"/>
    <property type="match status" value="1"/>
</dbReference>
<dbReference type="AlphaFoldDB" id="A0AAV5A8T1"/>
<dbReference type="InterPro" id="IPR033130">
    <property type="entry name" value="RNase_T2_His_AS_2"/>
</dbReference>
<dbReference type="GO" id="GO:0006401">
    <property type="term" value="P:RNA catabolic process"/>
    <property type="evidence" value="ECO:0007669"/>
    <property type="project" value="TreeGrafter"/>
</dbReference>
<dbReference type="Gene3D" id="3.90.730.10">
    <property type="entry name" value="Ribonuclease T2-like"/>
    <property type="match status" value="1"/>
</dbReference>
<dbReference type="InterPro" id="IPR001568">
    <property type="entry name" value="RNase_T2-like"/>
</dbReference>
<dbReference type="PROSITE" id="PS00531">
    <property type="entry name" value="RNASE_T2_2"/>
    <property type="match status" value="1"/>
</dbReference>
<protein>
    <recommendedName>
        <fullName evidence="2">ribonuclease T2</fullName>
        <ecNumber evidence="2">4.6.1.19</ecNumber>
    </recommendedName>
</protein>
<comment type="similarity">
    <text evidence="1 3">Belongs to the RNase T2 family.</text>
</comment>
<feature type="region of interest" description="Disordered" evidence="4">
    <location>
        <begin position="286"/>
        <end position="309"/>
    </location>
</feature>
<dbReference type="PANTHER" id="PTHR11240">
    <property type="entry name" value="RIBONUCLEASE T2"/>
    <property type="match status" value="1"/>
</dbReference>
<dbReference type="GO" id="GO:0005576">
    <property type="term" value="C:extracellular region"/>
    <property type="evidence" value="ECO:0007669"/>
    <property type="project" value="TreeGrafter"/>
</dbReference>
<proteinExistence type="inferred from homology"/>
<dbReference type="EMBL" id="BPWL01000004">
    <property type="protein sequence ID" value="GJJ09365.1"/>
    <property type="molecule type" value="Genomic_DNA"/>
</dbReference>
<dbReference type="Proteomes" id="UP001050691">
    <property type="component" value="Unassembled WGS sequence"/>
</dbReference>
<feature type="region of interest" description="Disordered" evidence="4">
    <location>
        <begin position="42"/>
        <end position="63"/>
    </location>
</feature>
<dbReference type="InterPro" id="IPR018188">
    <property type="entry name" value="RNase_T2_His_AS_1"/>
</dbReference>
<dbReference type="PANTHER" id="PTHR11240:SF22">
    <property type="entry name" value="RIBONUCLEASE T2"/>
    <property type="match status" value="1"/>
</dbReference>
<evidence type="ECO:0000256" key="3">
    <source>
        <dbReference type="RuleBase" id="RU004328"/>
    </source>
</evidence>
<accession>A0AAV5A8T1</accession>
<keyword evidence="6" id="KW-1185">Reference proteome</keyword>
<evidence type="ECO:0000313" key="5">
    <source>
        <dbReference type="EMBL" id="GJJ09365.1"/>
    </source>
</evidence>